<organism evidence="1 2">
    <name type="scientific">Mycobacterium phage Tonenili</name>
    <dbReference type="NCBI Taxonomy" id="1891703"/>
    <lineage>
        <taxon>Viruses</taxon>
        <taxon>Duplodnaviria</taxon>
        <taxon>Heunggongvirae</taxon>
        <taxon>Uroviricota</taxon>
        <taxon>Caudoviricetes</taxon>
        <taxon>Ceeclamvirinae</taxon>
        <taxon>Bixzunavirus</taxon>
        <taxon>Bixzunavirus tonenili</taxon>
    </lineage>
</organism>
<evidence type="ECO:0000313" key="2">
    <source>
        <dbReference type="Proteomes" id="UP000204231"/>
    </source>
</evidence>
<dbReference type="RefSeq" id="YP_009287870.1">
    <property type="nucleotide sequence ID" value="NC_031080.1"/>
</dbReference>
<dbReference type="GeneID" id="29066404"/>
<name>A0A1C9EGZ0_9CAUD</name>
<dbReference type="OrthoDB" id="37435at10239"/>
<keyword evidence="2" id="KW-1185">Reference proteome</keyword>
<accession>A0A1C9EGZ0</accession>
<dbReference type="KEGG" id="vg:29066404"/>
<gene>
    <name evidence="1" type="ORF">SEA_TONENILI_6</name>
</gene>
<dbReference type="Proteomes" id="UP000204231">
    <property type="component" value="Segment"/>
</dbReference>
<sequence>MSDRARADWCTRCSTDAGTFVQENGELMHATGAETAFHPAERLPATKVFPVVSDETKQALAILLGVSTNMIEGVFLRKVDVVIKTSPSTKVKRTLDLG</sequence>
<dbReference type="EMBL" id="KX752698">
    <property type="protein sequence ID" value="AON96757.1"/>
    <property type="molecule type" value="Genomic_DNA"/>
</dbReference>
<proteinExistence type="predicted"/>
<evidence type="ECO:0000313" key="1">
    <source>
        <dbReference type="EMBL" id="AON96757.1"/>
    </source>
</evidence>
<protein>
    <submittedName>
        <fullName evidence="1">Uncharacterized protein</fullName>
    </submittedName>
</protein>
<reference evidence="1 2" key="1">
    <citation type="submission" date="2016-08" db="EMBL/GenBank/DDBJ databases">
        <authorList>
            <person name="Acevedo E."/>
            <person name="Azhar M."/>
            <person name="Golebiewska U.P."/>
            <person name="Grzywna D."/>
            <person name="Guardiola R."/>
            <person name="Jackson O."/>
            <person name="John N."/>
            <person name="Kanavatsas C."/>
            <person name="Khan S."/>
            <person name="Leong J."/>
            <person name="Mansilla E."/>
            <person name="Muladjanov Y."/>
            <person name="Nouel J."/>
            <person name="Oh S."/>
            <person name="Oppedisano M."/>
            <person name="Sajid A."/>
            <person name="Samper M."/>
            <person name="Ugbeva O."/>
            <person name="Delesalle V.A."/>
            <person name="Garlena R.A."/>
            <person name="Russell D.A."/>
            <person name="Pope W.H."/>
            <person name="Jacobs-Sera D."/>
            <person name="Hendrix R.W."/>
            <person name="Hatfull G.F."/>
        </authorList>
    </citation>
    <scope>NUCLEOTIDE SEQUENCE [LARGE SCALE GENOMIC DNA]</scope>
</reference>